<keyword evidence="8" id="KW-1003">Cell membrane</keyword>
<dbReference type="RefSeq" id="WP_053603809.1">
    <property type="nucleotide sequence ID" value="NZ_CP012600.1"/>
</dbReference>
<dbReference type="InterPro" id="IPR010379">
    <property type="entry name" value="EzrA"/>
</dbReference>
<dbReference type="Pfam" id="PF06160">
    <property type="entry name" value="EzrA"/>
    <property type="match status" value="1"/>
</dbReference>
<keyword evidence="6 8" id="KW-0717">Septation</keyword>
<evidence type="ECO:0000256" key="6">
    <source>
        <dbReference type="ARBA" id="ARBA00023210"/>
    </source>
</evidence>
<dbReference type="NCBIfam" id="NF003413">
    <property type="entry name" value="PRK04778.1-7"/>
    <property type="match status" value="1"/>
</dbReference>
<dbReference type="GO" id="GO:0005886">
    <property type="term" value="C:plasma membrane"/>
    <property type="evidence" value="ECO:0007669"/>
    <property type="project" value="UniProtKB-SubCell"/>
</dbReference>
<accession>A0A0M4FK54</accession>
<dbReference type="STRING" id="1441095.AM592_10745"/>
<feature type="coiled-coil region" evidence="8">
    <location>
        <begin position="249"/>
        <end position="296"/>
    </location>
</feature>
<protein>
    <recommendedName>
        <fullName evidence="8">Septation ring formation regulator EzrA</fullName>
    </recommendedName>
</protein>
<comment type="subcellular location">
    <subcellularLocation>
        <location evidence="8">Cell membrane</location>
        <topology evidence="8">Single-pass membrane protein</topology>
    </subcellularLocation>
    <text evidence="8">Colocalized with FtsZ to the nascent septal site.</text>
</comment>
<comment type="similarity">
    <text evidence="8">Belongs to the EzrA family.</text>
</comment>
<organism evidence="9 10">
    <name type="scientific">Bacillus gobiensis</name>
    <dbReference type="NCBI Taxonomy" id="1441095"/>
    <lineage>
        <taxon>Bacteria</taxon>
        <taxon>Bacillati</taxon>
        <taxon>Bacillota</taxon>
        <taxon>Bacilli</taxon>
        <taxon>Bacillales</taxon>
        <taxon>Bacillaceae</taxon>
        <taxon>Bacillus</taxon>
    </lineage>
</organism>
<evidence type="ECO:0000256" key="5">
    <source>
        <dbReference type="ARBA" id="ARBA00023136"/>
    </source>
</evidence>
<evidence type="ECO:0000256" key="8">
    <source>
        <dbReference type="HAMAP-Rule" id="MF_00728"/>
    </source>
</evidence>
<dbReference type="GO" id="GO:0005940">
    <property type="term" value="C:septin ring"/>
    <property type="evidence" value="ECO:0007669"/>
    <property type="project" value="InterPro"/>
</dbReference>
<dbReference type="GO" id="GO:0000921">
    <property type="term" value="P:septin ring assembly"/>
    <property type="evidence" value="ECO:0007669"/>
    <property type="project" value="InterPro"/>
</dbReference>
<feature type="topological domain" description="Cytoplasmic" evidence="8">
    <location>
        <begin position="22"/>
        <end position="566"/>
    </location>
</feature>
<feature type="coiled-coil region" evidence="8">
    <location>
        <begin position="349"/>
        <end position="418"/>
    </location>
</feature>
<reference evidence="10" key="1">
    <citation type="submission" date="2015-08" db="EMBL/GenBank/DDBJ databases">
        <title>Genome sequencing project for genomic taxonomy and phylogenomics of Bacillus-like bacteria.</title>
        <authorList>
            <person name="Liu B."/>
            <person name="Wang J."/>
            <person name="Zhu Y."/>
            <person name="Liu G."/>
            <person name="Chen Q."/>
            <person name="Chen Z."/>
            <person name="Lan J."/>
            <person name="Che J."/>
            <person name="Ge C."/>
            <person name="Shi H."/>
            <person name="Pan Z."/>
            <person name="Liu X."/>
        </authorList>
    </citation>
    <scope>NUCLEOTIDE SEQUENCE [LARGE SCALE GENOMIC DNA]</scope>
    <source>
        <strain evidence="10">FJAT-4402</strain>
    </source>
</reference>
<evidence type="ECO:0000313" key="10">
    <source>
        <dbReference type="Proteomes" id="UP000067625"/>
    </source>
</evidence>
<keyword evidence="3 8" id="KW-1133">Transmembrane helix</keyword>
<keyword evidence="5 8" id="KW-0472">Membrane</keyword>
<dbReference type="Proteomes" id="UP000067625">
    <property type="component" value="Chromosome"/>
</dbReference>
<reference evidence="9 10" key="2">
    <citation type="journal article" date="2016" name="Int. J. Syst. Evol. Microbiol.">
        <title>Bacillus gobiensis sp. nov., isolated from a soil sample.</title>
        <authorList>
            <person name="Liu B."/>
            <person name="Liu G.H."/>
            <person name="Cetin S."/>
            <person name="Schumann P."/>
            <person name="Pan Z.Z."/>
            <person name="Chen Q.Q."/>
        </authorList>
    </citation>
    <scope>NUCLEOTIDE SEQUENCE [LARGE SCALE GENOMIC DNA]</scope>
    <source>
        <strain evidence="9 10">FJAT-4402</strain>
    </source>
</reference>
<evidence type="ECO:0000313" key="9">
    <source>
        <dbReference type="EMBL" id="ALC82029.1"/>
    </source>
</evidence>
<sequence>MELVIVLLVALLIIFAISYFFRRKIYNEIDRLEGAKIQILNRSITEEMQKIKHLNMTGQTEEFFERWRKEWDEIVTSHMPKVEELLYEAEEYADKYRFKKSNQVLAHIDDLLIAAESNIEDILREINDLVSSEQKNRSEIENAKETYKKARKNLLAYSHLYGDLYSKLESDLQGINEGFAQFDNETENGNYMAAREILQAEVKELERLQANMDVIPKLLAEVKQTLPNQLNSLMDGFKEMTDQGYNLEHLQVDREIEALQKELGRAEQVLIHDVKLDEAEELLQVINEAVQSLYDHLELEVDNGREILTKMPELTDAFEQLKKDKIQTTEETELVKESYQLSRDEMLKADAFDQRMEQLSKQFEVLKNKFDHKHVAFSLLKEEIGDLENQMNEAKREHDEYRKMLQDLRKEELQARESILHLKHSISETSRKLKTSNVPGVPESLKTLLEKASIRVKEVHEKLNGLPLNMAAVNESLLEAEQLVFQVKEQTDELVERVFFIERIIQYGNRFRSSNEILSEQLNEAERKFHSFDYESAYDIAVTAVEKVSPGSTRRIEYYEKEQLSQ</sequence>
<evidence type="ECO:0000256" key="1">
    <source>
        <dbReference type="ARBA" id="ARBA00022618"/>
    </source>
</evidence>
<comment type="function">
    <text evidence="8">Negative regulator of FtsZ ring formation; modulates the frequency and position of FtsZ ring formation. Inhibits FtsZ ring formation at polar sites. Interacts either with FtsZ or with one of its binding partners to promote depolymerization.</text>
</comment>
<name>A0A0M4FK54_9BACI</name>
<dbReference type="GO" id="GO:0000917">
    <property type="term" value="P:division septum assembly"/>
    <property type="evidence" value="ECO:0007669"/>
    <property type="project" value="UniProtKB-KW"/>
</dbReference>
<gene>
    <name evidence="8" type="primary">ezrA</name>
    <name evidence="9" type="ORF">AM592_10745</name>
</gene>
<keyword evidence="1 8" id="KW-0132">Cell division</keyword>
<evidence type="ECO:0000256" key="2">
    <source>
        <dbReference type="ARBA" id="ARBA00022692"/>
    </source>
</evidence>
<dbReference type="AlphaFoldDB" id="A0A0M4FK54"/>
<keyword evidence="4 8" id="KW-0175">Coiled coil</keyword>
<dbReference type="OrthoDB" id="1654473at2"/>
<dbReference type="HAMAP" id="MF_00728">
    <property type="entry name" value="EzrA"/>
    <property type="match status" value="1"/>
</dbReference>
<evidence type="ECO:0000256" key="3">
    <source>
        <dbReference type="ARBA" id="ARBA00022989"/>
    </source>
</evidence>
<keyword evidence="10" id="KW-1185">Reference proteome</keyword>
<evidence type="ECO:0000256" key="4">
    <source>
        <dbReference type="ARBA" id="ARBA00023054"/>
    </source>
</evidence>
<evidence type="ECO:0000256" key="7">
    <source>
        <dbReference type="ARBA" id="ARBA00023306"/>
    </source>
</evidence>
<dbReference type="EMBL" id="CP012600">
    <property type="protein sequence ID" value="ALC82029.1"/>
    <property type="molecule type" value="Genomic_DNA"/>
</dbReference>
<proteinExistence type="inferred from homology"/>
<feature type="topological domain" description="Extracellular" evidence="8">
    <location>
        <begin position="1"/>
        <end position="2"/>
    </location>
</feature>
<dbReference type="PATRIC" id="fig|1441095.3.peg.2367"/>
<keyword evidence="2 8" id="KW-0812">Transmembrane</keyword>
<feature type="coiled-coil region" evidence="8">
    <location>
        <begin position="123"/>
        <end position="160"/>
    </location>
</feature>
<keyword evidence="7 8" id="KW-0131">Cell cycle</keyword>